<dbReference type="AlphaFoldDB" id="A0A6J2TRA4"/>
<dbReference type="GeneID" id="115627138"/>
<dbReference type="Gene3D" id="3.40.50.300">
    <property type="entry name" value="P-loop containing nucleotide triphosphate hydrolases"/>
    <property type="match status" value="1"/>
</dbReference>
<dbReference type="InterPro" id="IPR039177">
    <property type="entry name" value="SMG9"/>
</dbReference>
<dbReference type="InterPro" id="IPR027417">
    <property type="entry name" value="P-loop_NTPase"/>
</dbReference>
<feature type="compositionally biased region" description="Low complexity" evidence="3">
    <location>
        <begin position="85"/>
        <end position="103"/>
    </location>
</feature>
<accession>A0A6J2TRA4</accession>
<feature type="compositionally biased region" description="Low complexity" evidence="3">
    <location>
        <begin position="50"/>
        <end position="63"/>
    </location>
</feature>
<comment type="similarity">
    <text evidence="1">Belongs to the SMG9 family.</text>
</comment>
<feature type="region of interest" description="Disordered" evidence="3">
    <location>
        <begin position="1"/>
        <end position="120"/>
    </location>
</feature>
<dbReference type="Proteomes" id="UP000504634">
    <property type="component" value="Unplaced"/>
</dbReference>
<organism evidence="4 5">
    <name type="scientific">Drosophila lebanonensis</name>
    <name type="common">Fruit fly</name>
    <name type="synonym">Scaptodrosophila lebanonensis</name>
    <dbReference type="NCBI Taxonomy" id="7225"/>
    <lineage>
        <taxon>Eukaryota</taxon>
        <taxon>Metazoa</taxon>
        <taxon>Ecdysozoa</taxon>
        <taxon>Arthropoda</taxon>
        <taxon>Hexapoda</taxon>
        <taxon>Insecta</taxon>
        <taxon>Pterygota</taxon>
        <taxon>Neoptera</taxon>
        <taxon>Endopterygota</taxon>
        <taxon>Diptera</taxon>
        <taxon>Brachycera</taxon>
        <taxon>Muscomorpha</taxon>
        <taxon>Ephydroidea</taxon>
        <taxon>Drosophilidae</taxon>
        <taxon>Scaptodrosophila</taxon>
    </lineage>
</organism>
<evidence type="ECO:0000256" key="1">
    <source>
        <dbReference type="ARBA" id="ARBA00007712"/>
    </source>
</evidence>
<keyword evidence="2" id="KW-0866">Nonsense-mediated mRNA decay</keyword>
<sequence>MADRRRRFRNNNNKKNAEEAQPTPVTIARREDSRANVQPKILLKKEQDVGNSGSTSTSSSSNNQELPYAAKTIIAGRTDSRSSCERSQSTSVQSGSGVCGSTTATSSSKDRTDGVAASTTPVETVPRMTRPMPIVVSSGIFNANARKMFHKTNTDFTVVGVLGAQCVGKSSLLNLLTTERASDYDYYEHLFGPNADACIFPTRHKCKSTKNVLRPRTETTQFFITKERMVLIDTAPFLGSVGAKEAEYLDTQSVATMAQLISLCHVLVIAFDEISMEQVRLVYAAVRLRPRAIGKNYLKNFLPHVIFVRTHAQRQDFEPVQRERLENQLHRLYGNTGLPIYRGRGDVKRVNSFYMPEVHNNEATTYHASLSDIVRKFRERVFSATRQHMCLSNDFSEAAWFDLIGESMRLGQHFEKIYAELKSRHFDGKHQNKWRLDCWRSYGGGDSQIAAGIWENQCK</sequence>
<dbReference type="PANTHER" id="PTHR14270:SF0">
    <property type="entry name" value="NONSENSE-MEDIATED MRNA DECAY FACTOR SMG9"/>
    <property type="match status" value="1"/>
</dbReference>
<dbReference type="GO" id="GO:0000184">
    <property type="term" value="P:nuclear-transcribed mRNA catabolic process, nonsense-mediated decay"/>
    <property type="evidence" value="ECO:0007669"/>
    <property type="project" value="UniProtKB-KW"/>
</dbReference>
<dbReference type="CDD" id="cd00882">
    <property type="entry name" value="Ras_like_GTPase"/>
    <property type="match status" value="1"/>
</dbReference>
<dbReference type="PANTHER" id="PTHR14270">
    <property type="entry name" value="NONSENSE-MEDIATED MRNA DECAY FACTOR SMG9"/>
    <property type="match status" value="1"/>
</dbReference>
<keyword evidence="4" id="KW-1185">Reference proteome</keyword>
<evidence type="ECO:0000313" key="5">
    <source>
        <dbReference type="RefSeq" id="XP_030378574.1"/>
    </source>
</evidence>
<evidence type="ECO:0000313" key="4">
    <source>
        <dbReference type="Proteomes" id="UP000504634"/>
    </source>
</evidence>
<dbReference type="SUPFAM" id="SSF52540">
    <property type="entry name" value="P-loop containing nucleoside triphosphate hydrolases"/>
    <property type="match status" value="1"/>
</dbReference>
<protein>
    <submittedName>
        <fullName evidence="5">Protein SMG9</fullName>
    </submittedName>
</protein>
<dbReference type="OrthoDB" id="79514at2759"/>
<evidence type="ECO:0000256" key="2">
    <source>
        <dbReference type="ARBA" id="ARBA00023161"/>
    </source>
</evidence>
<name>A0A6J2TRA4_DROLE</name>
<dbReference type="RefSeq" id="XP_030378574.1">
    <property type="nucleotide sequence ID" value="XM_030522714.1"/>
</dbReference>
<gene>
    <name evidence="5" type="primary">LOC115627138</name>
</gene>
<evidence type="ECO:0000256" key="3">
    <source>
        <dbReference type="SAM" id="MobiDB-lite"/>
    </source>
</evidence>
<proteinExistence type="inferred from homology"/>
<reference evidence="5" key="1">
    <citation type="submission" date="2025-08" db="UniProtKB">
        <authorList>
            <consortium name="RefSeq"/>
        </authorList>
    </citation>
    <scope>IDENTIFICATION</scope>
    <source>
        <strain evidence="5">11010-0011.00</strain>
        <tissue evidence="5">Whole body</tissue>
    </source>
</reference>